<feature type="compositionally biased region" description="Low complexity" evidence="1">
    <location>
        <begin position="78"/>
        <end position="92"/>
    </location>
</feature>
<dbReference type="AlphaFoldDB" id="A0A1H9VCY3"/>
<feature type="region of interest" description="Disordered" evidence="1">
    <location>
        <begin position="64"/>
        <end position="92"/>
    </location>
</feature>
<organism evidence="2 3">
    <name type="scientific">Corynebacterium cystitidis DSM 20524</name>
    <dbReference type="NCBI Taxonomy" id="1121357"/>
    <lineage>
        <taxon>Bacteria</taxon>
        <taxon>Bacillati</taxon>
        <taxon>Actinomycetota</taxon>
        <taxon>Actinomycetes</taxon>
        <taxon>Mycobacteriales</taxon>
        <taxon>Corynebacteriaceae</taxon>
        <taxon>Corynebacterium</taxon>
    </lineage>
</organism>
<accession>A0A1H9VCY3</accession>
<reference evidence="3" key="1">
    <citation type="submission" date="2016-10" db="EMBL/GenBank/DDBJ databases">
        <authorList>
            <person name="Varghese N."/>
            <person name="Submissions S."/>
        </authorList>
    </citation>
    <scope>NUCLEOTIDE SEQUENCE [LARGE SCALE GENOMIC DNA]</scope>
    <source>
        <strain evidence="3">DSM 20524</strain>
    </source>
</reference>
<protein>
    <submittedName>
        <fullName evidence="2">Uncharacterized protein</fullName>
    </submittedName>
</protein>
<proteinExistence type="predicted"/>
<evidence type="ECO:0000313" key="3">
    <source>
        <dbReference type="Proteomes" id="UP000198929"/>
    </source>
</evidence>
<dbReference type="Proteomes" id="UP000198929">
    <property type="component" value="Unassembled WGS sequence"/>
</dbReference>
<keyword evidence="3" id="KW-1185">Reference proteome</keyword>
<dbReference type="RefSeq" id="WP_143063460.1">
    <property type="nucleotide sequence ID" value="NZ_CP047199.1"/>
</dbReference>
<name>A0A1H9VCY3_9CORY</name>
<evidence type="ECO:0000256" key="1">
    <source>
        <dbReference type="SAM" id="MobiDB-lite"/>
    </source>
</evidence>
<sequence>MSSLSMFLKVIMSLLTGTSTIFGSSISDGADTLSSIAEFSKEPLSSIVQQSEEPLSSIMKFGSEQLSSKKTAADQDSKSGSSKDGNKGSSAK</sequence>
<dbReference type="EMBL" id="FOGQ01000011">
    <property type="protein sequence ID" value="SES19077.1"/>
    <property type="molecule type" value="Genomic_DNA"/>
</dbReference>
<gene>
    <name evidence="2" type="ORF">SAMN05661109_02164</name>
</gene>
<evidence type="ECO:0000313" key="2">
    <source>
        <dbReference type="EMBL" id="SES19077.1"/>
    </source>
</evidence>